<dbReference type="CDD" id="cd00338">
    <property type="entry name" value="Ser_Recombinase"/>
    <property type="match status" value="1"/>
</dbReference>
<dbReference type="Gene3D" id="3.40.50.1390">
    <property type="entry name" value="Resolvase, N-terminal catalytic domain"/>
    <property type="match status" value="1"/>
</dbReference>
<name>A0ABW4DJV3_9BACL</name>
<proteinExistence type="predicted"/>
<organism evidence="7 8">
    <name type="scientific">Paenibacillus farraposensis</name>
    <dbReference type="NCBI Taxonomy" id="2807095"/>
    <lineage>
        <taxon>Bacteria</taxon>
        <taxon>Bacillati</taxon>
        <taxon>Bacillota</taxon>
        <taxon>Bacilli</taxon>
        <taxon>Bacillales</taxon>
        <taxon>Paenibacillaceae</taxon>
        <taxon>Paenibacillus</taxon>
    </lineage>
</organism>
<dbReference type="Pfam" id="PF00239">
    <property type="entry name" value="Resolvase"/>
    <property type="match status" value="1"/>
</dbReference>
<dbReference type="PROSITE" id="PS51737">
    <property type="entry name" value="RECOMBINASE_DNA_BIND"/>
    <property type="match status" value="1"/>
</dbReference>
<evidence type="ECO:0000256" key="2">
    <source>
        <dbReference type="ARBA" id="ARBA00023125"/>
    </source>
</evidence>
<evidence type="ECO:0000256" key="4">
    <source>
        <dbReference type="PROSITE-ProRule" id="PRU10137"/>
    </source>
</evidence>
<dbReference type="PANTHER" id="PTHR30461">
    <property type="entry name" value="DNA-INVERTASE FROM LAMBDOID PROPHAGE"/>
    <property type="match status" value="1"/>
</dbReference>
<evidence type="ECO:0000256" key="1">
    <source>
        <dbReference type="ARBA" id="ARBA00022908"/>
    </source>
</evidence>
<dbReference type="EMBL" id="JBHTNZ010000029">
    <property type="protein sequence ID" value="MFD1463271.1"/>
    <property type="molecule type" value="Genomic_DNA"/>
</dbReference>
<dbReference type="InterPro" id="IPR006119">
    <property type="entry name" value="Resolv_N"/>
</dbReference>
<dbReference type="PANTHER" id="PTHR30461:SF23">
    <property type="entry name" value="DNA RECOMBINASE-RELATED"/>
    <property type="match status" value="1"/>
</dbReference>
<accession>A0ABW4DJV3</accession>
<sequence>MSVLPFKKAIQVHDDGRFKIRVAIYIRVSTNMQAEEGFSLDGQRSRLTSFADSQDWEIHDFYVDEGKSAKDLNRPEMERMLKDMEEQKFDVVLVYKLDRLTRSVGDLHKLLKKFEKYDVKFKSATEVFDTTNAMGKLFITIVAALAEWERGTISERVRFGIEQMIAEGKRPGGILPYGYTQDSEPIEEEAEIIRYARKLYMSGLGFKSVAMRLNREGKLRRGQLWTAATVAYTLENPFYAGILRLGSKLPGGGYVNHGRDDRVKCLYGDGDHPVIFTRLEYEETKEYMKRRTNGGFSRIQTYWFSGVLRCGRCGAAMFGRLSNKRQKTSGEIKRTPYYICSNKHANKSCDMPTFRQVHVEHLMKEYIKSIKIDNETINKFTSEFEKDAGSKNEEINSVKNELKRIAERRERWQFMFVEGLISKEQVRKRIQEEDDAEAKIRQTLGSHVHENSKVPKIKDLLELDRIWDISNDAEKKELIYTIFNKIELMTDETNVKGVKNRFFDASLGEVLFN</sequence>
<dbReference type="PROSITE" id="PS51736">
    <property type="entry name" value="RECOMBINASES_3"/>
    <property type="match status" value="1"/>
</dbReference>
<evidence type="ECO:0000259" key="6">
    <source>
        <dbReference type="PROSITE" id="PS51737"/>
    </source>
</evidence>
<feature type="domain" description="Recombinase" evidence="6">
    <location>
        <begin position="171"/>
        <end position="294"/>
    </location>
</feature>
<feature type="domain" description="Resolvase/invertase-type recombinase catalytic" evidence="5">
    <location>
        <begin position="21"/>
        <end position="168"/>
    </location>
</feature>
<dbReference type="InterPro" id="IPR036162">
    <property type="entry name" value="Resolvase-like_N_sf"/>
</dbReference>
<evidence type="ECO:0000313" key="8">
    <source>
        <dbReference type="Proteomes" id="UP001597340"/>
    </source>
</evidence>
<dbReference type="InterPro" id="IPR050639">
    <property type="entry name" value="SSR_resolvase"/>
</dbReference>
<dbReference type="InterPro" id="IPR025827">
    <property type="entry name" value="Zn_ribbon_recom_dom"/>
</dbReference>
<reference evidence="8" key="1">
    <citation type="journal article" date="2019" name="Int. J. Syst. Evol. Microbiol.">
        <title>The Global Catalogue of Microorganisms (GCM) 10K type strain sequencing project: providing services to taxonomists for standard genome sequencing and annotation.</title>
        <authorList>
            <consortium name="The Broad Institute Genomics Platform"/>
            <consortium name="The Broad Institute Genome Sequencing Center for Infectious Disease"/>
            <person name="Wu L."/>
            <person name="Ma J."/>
        </authorList>
    </citation>
    <scope>NUCLEOTIDE SEQUENCE [LARGE SCALE GENOMIC DNA]</scope>
    <source>
        <strain evidence="8">CCM 9147</strain>
    </source>
</reference>
<dbReference type="Pfam" id="PF13408">
    <property type="entry name" value="Zn_ribbon_recom"/>
    <property type="match status" value="1"/>
</dbReference>
<keyword evidence="2" id="KW-0238">DNA-binding</keyword>
<dbReference type="Pfam" id="PF07508">
    <property type="entry name" value="Recombinase"/>
    <property type="match status" value="1"/>
</dbReference>
<dbReference type="SMART" id="SM00857">
    <property type="entry name" value="Resolvase"/>
    <property type="match status" value="1"/>
</dbReference>
<keyword evidence="3" id="KW-0233">DNA recombination</keyword>
<keyword evidence="1" id="KW-0229">DNA integration</keyword>
<gene>
    <name evidence="7" type="ORF">ACFQ5D_18150</name>
</gene>
<evidence type="ECO:0000313" key="7">
    <source>
        <dbReference type="EMBL" id="MFD1463271.1"/>
    </source>
</evidence>
<dbReference type="Proteomes" id="UP001597340">
    <property type="component" value="Unassembled WGS sequence"/>
</dbReference>
<feature type="active site" description="O-(5'-phospho-DNA)-serine intermediate" evidence="4">
    <location>
        <position position="29"/>
    </location>
</feature>
<dbReference type="InterPro" id="IPR011109">
    <property type="entry name" value="DNA_bind_recombinase_dom"/>
</dbReference>
<evidence type="ECO:0000259" key="5">
    <source>
        <dbReference type="PROSITE" id="PS51736"/>
    </source>
</evidence>
<dbReference type="InterPro" id="IPR006118">
    <property type="entry name" value="Recombinase_CS"/>
</dbReference>
<protein>
    <submittedName>
        <fullName evidence="7">Recombinase family protein</fullName>
    </submittedName>
</protein>
<dbReference type="RefSeq" id="WP_229526495.1">
    <property type="nucleotide sequence ID" value="NZ_JAFFQR010000112.1"/>
</dbReference>
<comment type="caution">
    <text evidence="7">The sequence shown here is derived from an EMBL/GenBank/DDBJ whole genome shotgun (WGS) entry which is preliminary data.</text>
</comment>
<keyword evidence="8" id="KW-1185">Reference proteome</keyword>
<dbReference type="Gene3D" id="3.90.1750.20">
    <property type="entry name" value="Putative Large Serine Recombinase, Chain B, Domain 2"/>
    <property type="match status" value="1"/>
</dbReference>
<dbReference type="SUPFAM" id="SSF53041">
    <property type="entry name" value="Resolvase-like"/>
    <property type="match status" value="1"/>
</dbReference>
<evidence type="ECO:0000256" key="3">
    <source>
        <dbReference type="ARBA" id="ARBA00023172"/>
    </source>
</evidence>
<dbReference type="PROSITE" id="PS00397">
    <property type="entry name" value="RECOMBINASES_1"/>
    <property type="match status" value="1"/>
</dbReference>
<dbReference type="InterPro" id="IPR038109">
    <property type="entry name" value="DNA_bind_recomb_sf"/>
</dbReference>